<dbReference type="Pfam" id="PF06664">
    <property type="entry name" value="WLS-like_TM"/>
    <property type="match status" value="1"/>
</dbReference>
<evidence type="ECO:0000256" key="6">
    <source>
        <dbReference type="SAM" id="SignalP"/>
    </source>
</evidence>
<dbReference type="EMBL" id="JANTQA010000023">
    <property type="protein sequence ID" value="KAJ3443140.1"/>
    <property type="molecule type" value="Genomic_DNA"/>
</dbReference>
<sequence>MIFIIIYFTFLSPADHETEYFQKNITTSPFNESIIFTGTSELNQMLWINLEFEKNVPIGVNLDVDVTIRYYGSNANLNSNSQSILDLSKYKSLGKISERINVTCLYKPEDKQSCNTNKIMHLAHLSYNHYYFNILLTEDKIPLYFSQATFSINNFSKKSSISELTARSFFILIFLIQLILFIYKMKKKDKKSLKIEQKFIPLLITIQILYLNPFHSAIHFTDSIVWRFIDIIFESLFNSTILVYLLCSHGGLRIKPFNRTLKFYLPKFLFGILLFVGFLFFHMFERLYTFGYDPSEYLFFQKTNRIYTRILLCLATIYIYWFLYLSIRVWVEISKRHEDRTRLIYLFSFNFGLIIGYITIFVLSEKLFVENSLFIELTPLFFSAVWVLSLSFFYFPISNKPLKYDEKIFEVSSEEYIEKYSISSENSSINMQLI</sequence>
<keyword evidence="4 5" id="KW-0472">Membrane</keyword>
<proteinExistence type="predicted"/>
<dbReference type="InterPro" id="IPR040416">
    <property type="entry name" value="TMEM181"/>
</dbReference>
<keyword evidence="2 5" id="KW-0812">Transmembrane</keyword>
<comment type="caution">
    <text evidence="8">The sequence shown here is derived from an EMBL/GenBank/DDBJ whole genome shotgun (WGS) entry which is preliminary data.</text>
</comment>
<feature type="transmembrane region" description="Helical" evidence="5">
    <location>
        <begin position="306"/>
        <end position="331"/>
    </location>
</feature>
<feature type="transmembrane region" description="Helical" evidence="5">
    <location>
        <begin position="343"/>
        <end position="363"/>
    </location>
</feature>
<dbReference type="Proteomes" id="UP001146793">
    <property type="component" value="Unassembled WGS sequence"/>
</dbReference>
<evidence type="ECO:0000256" key="1">
    <source>
        <dbReference type="ARBA" id="ARBA00004141"/>
    </source>
</evidence>
<dbReference type="GO" id="GO:0015643">
    <property type="term" value="F:toxic substance binding"/>
    <property type="evidence" value="ECO:0007669"/>
    <property type="project" value="InterPro"/>
</dbReference>
<keyword evidence="3 5" id="KW-1133">Transmembrane helix</keyword>
<organism evidence="8 9">
    <name type="scientific">Anaeramoeba flamelloides</name>
    <dbReference type="NCBI Taxonomy" id="1746091"/>
    <lineage>
        <taxon>Eukaryota</taxon>
        <taxon>Metamonada</taxon>
        <taxon>Anaeramoebidae</taxon>
        <taxon>Anaeramoeba</taxon>
    </lineage>
</organism>
<feature type="transmembrane region" description="Helical" evidence="5">
    <location>
        <begin position="224"/>
        <end position="247"/>
    </location>
</feature>
<evidence type="ECO:0000313" key="8">
    <source>
        <dbReference type="EMBL" id="KAJ3443140.1"/>
    </source>
</evidence>
<evidence type="ECO:0000256" key="3">
    <source>
        <dbReference type="ARBA" id="ARBA00022989"/>
    </source>
</evidence>
<feature type="chain" id="PRO_5043451372" evidence="6">
    <location>
        <begin position="17"/>
        <end position="434"/>
    </location>
</feature>
<name>A0AAV7ZT50_9EUKA</name>
<feature type="transmembrane region" description="Helical" evidence="5">
    <location>
        <begin position="199"/>
        <end position="218"/>
    </location>
</feature>
<feature type="transmembrane region" description="Helical" evidence="5">
    <location>
        <begin position="375"/>
        <end position="397"/>
    </location>
</feature>
<dbReference type="InterPro" id="IPR047843">
    <property type="entry name" value="WLS-like_TM"/>
</dbReference>
<evidence type="ECO:0000256" key="5">
    <source>
        <dbReference type="SAM" id="Phobius"/>
    </source>
</evidence>
<accession>A0AAV7ZT50</accession>
<keyword evidence="6" id="KW-0732">Signal</keyword>
<reference evidence="8" key="1">
    <citation type="submission" date="2022-08" db="EMBL/GenBank/DDBJ databases">
        <title>Novel sulphate-reducing endosymbionts in the free-living metamonad Anaeramoeba.</title>
        <authorList>
            <person name="Jerlstrom-Hultqvist J."/>
            <person name="Cepicka I."/>
            <person name="Gallot-Lavallee L."/>
            <person name="Salas-Leiva D."/>
            <person name="Curtis B.A."/>
            <person name="Zahonova K."/>
            <person name="Pipaliya S."/>
            <person name="Dacks J."/>
            <person name="Roger A.J."/>
        </authorList>
    </citation>
    <scope>NUCLEOTIDE SEQUENCE</scope>
    <source>
        <strain evidence="8">Busselton2</strain>
    </source>
</reference>
<dbReference type="PANTHER" id="PTHR31918:SF1">
    <property type="entry name" value="TRANSMEMBRANE PROTEIN 181"/>
    <property type="match status" value="1"/>
</dbReference>
<evidence type="ECO:0000256" key="4">
    <source>
        <dbReference type="ARBA" id="ARBA00023136"/>
    </source>
</evidence>
<feature type="signal peptide" evidence="6">
    <location>
        <begin position="1"/>
        <end position="16"/>
    </location>
</feature>
<evidence type="ECO:0000256" key="2">
    <source>
        <dbReference type="ARBA" id="ARBA00022692"/>
    </source>
</evidence>
<feature type="transmembrane region" description="Helical" evidence="5">
    <location>
        <begin position="164"/>
        <end position="183"/>
    </location>
</feature>
<gene>
    <name evidence="8" type="ORF">M0812_08971</name>
</gene>
<dbReference type="AlphaFoldDB" id="A0AAV7ZT50"/>
<feature type="transmembrane region" description="Helical" evidence="5">
    <location>
        <begin position="268"/>
        <end position="284"/>
    </location>
</feature>
<evidence type="ECO:0000259" key="7">
    <source>
        <dbReference type="Pfam" id="PF06664"/>
    </source>
</evidence>
<dbReference type="GO" id="GO:0016020">
    <property type="term" value="C:membrane"/>
    <property type="evidence" value="ECO:0007669"/>
    <property type="project" value="UniProtKB-SubCell"/>
</dbReference>
<protein>
    <submittedName>
        <fullName evidence="8">Transmembrane protein</fullName>
    </submittedName>
</protein>
<evidence type="ECO:0000313" key="9">
    <source>
        <dbReference type="Proteomes" id="UP001146793"/>
    </source>
</evidence>
<feature type="domain" description="Wntless-like transmembrane" evidence="7">
    <location>
        <begin position="161"/>
        <end position="396"/>
    </location>
</feature>
<comment type="subcellular location">
    <subcellularLocation>
        <location evidence="1">Membrane</location>
        <topology evidence="1">Multi-pass membrane protein</topology>
    </subcellularLocation>
</comment>
<dbReference type="PANTHER" id="PTHR31918">
    <property type="entry name" value="TRANSMEMBRANE PROTEIN 181"/>
    <property type="match status" value="1"/>
</dbReference>